<evidence type="ECO:0000256" key="5">
    <source>
        <dbReference type="ARBA" id="ARBA00022692"/>
    </source>
</evidence>
<evidence type="ECO:0000256" key="8">
    <source>
        <dbReference type="ARBA" id="ARBA00038436"/>
    </source>
</evidence>
<dbReference type="RefSeq" id="WP_104070570.1">
    <property type="nucleotide sequence ID" value="NZ_PRDS01000004.1"/>
</dbReference>
<evidence type="ECO:0000256" key="7">
    <source>
        <dbReference type="ARBA" id="ARBA00023136"/>
    </source>
</evidence>
<organism evidence="11 12">
    <name type="scientific">Albidovulum inexpectatum</name>
    <dbReference type="NCBI Taxonomy" id="196587"/>
    <lineage>
        <taxon>Bacteria</taxon>
        <taxon>Pseudomonadati</taxon>
        <taxon>Pseudomonadota</taxon>
        <taxon>Alphaproteobacteria</taxon>
        <taxon>Rhodobacterales</taxon>
        <taxon>Paracoccaceae</taxon>
        <taxon>Albidovulum</taxon>
    </lineage>
</organism>
<keyword evidence="3" id="KW-1003">Cell membrane</keyword>
<feature type="transmembrane region" description="Helical" evidence="9">
    <location>
        <begin position="58"/>
        <end position="81"/>
    </location>
</feature>
<evidence type="ECO:0000259" key="10">
    <source>
        <dbReference type="Pfam" id="PF04290"/>
    </source>
</evidence>
<feature type="transmembrane region" description="Helical" evidence="9">
    <location>
        <begin position="156"/>
        <end position="177"/>
    </location>
</feature>
<name>A0A2S5JHG0_9RHOB</name>
<protein>
    <recommendedName>
        <fullName evidence="9">TRAP transporter small permease protein</fullName>
    </recommendedName>
</protein>
<evidence type="ECO:0000313" key="12">
    <source>
        <dbReference type="Proteomes" id="UP000239736"/>
    </source>
</evidence>
<dbReference type="GO" id="GO:0005886">
    <property type="term" value="C:plasma membrane"/>
    <property type="evidence" value="ECO:0007669"/>
    <property type="project" value="UniProtKB-SubCell"/>
</dbReference>
<dbReference type="GO" id="GO:0022857">
    <property type="term" value="F:transmembrane transporter activity"/>
    <property type="evidence" value="ECO:0007669"/>
    <property type="project" value="UniProtKB-UniRule"/>
</dbReference>
<evidence type="ECO:0000313" key="11">
    <source>
        <dbReference type="EMBL" id="PPB80849.1"/>
    </source>
</evidence>
<feature type="transmembrane region" description="Helical" evidence="9">
    <location>
        <begin position="28"/>
        <end position="52"/>
    </location>
</feature>
<keyword evidence="2 9" id="KW-0813">Transport</keyword>
<keyword evidence="4 9" id="KW-0997">Cell inner membrane</keyword>
<comment type="function">
    <text evidence="9">Part of the tripartite ATP-independent periplasmic (TRAP) transport system.</text>
</comment>
<dbReference type="PANTHER" id="PTHR35011:SF10">
    <property type="entry name" value="TRAP TRANSPORTER SMALL PERMEASE PROTEIN"/>
    <property type="match status" value="1"/>
</dbReference>
<evidence type="ECO:0000256" key="6">
    <source>
        <dbReference type="ARBA" id="ARBA00022989"/>
    </source>
</evidence>
<comment type="similarity">
    <text evidence="8 9">Belongs to the TRAP transporter small permease family.</text>
</comment>
<feature type="domain" description="Tripartite ATP-independent periplasmic transporters DctQ component" evidence="10">
    <location>
        <begin position="40"/>
        <end position="175"/>
    </location>
</feature>
<evidence type="ECO:0000256" key="4">
    <source>
        <dbReference type="ARBA" id="ARBA00022519"/>
    </source>
</evidence>
<dbReference type="Pfam" id="PF04290">
    <property type="entry name" value="DctQ"/>
    <property type="match status" value="1"/>
</dbReference>
<evidence type="ECO:0000256" key="1">
    <source>
        <dbReference type="ARBA" id="ARBA00004429"/>
    </source>
</evidence>
<comment type="subcellular location">
    <subcellularLocation>
        <location evidence="1 9">Cell inner membrane</location>
        <topology evidence="1 9">Multi-pass membrane protein</topology>
    </subcellularLocation>
</comment>
<dbReference type="Proteomes" id="UP000239736">
    <property type="component" value="Unassembled WGS sequence"/>
</dbReference>
<dbReference type="EMBL" id="PRDS01000004">
    <property type="protein sequence ID" value="PPB80849.1"/>
    <property type="molecule type" value="Genomic_DNA"/>
</dbReference>
<feature type="transmembrane region" description="Helical" evidence="9">
    <location>
        <begin position="102"/>
        <end position="123"/>
    </location>
</feature>
<dbReference type="InterPro" id="IPR007387">
    <property type="entry name" value="TRAP_DctQ"/>
</dbReference>
<dbReference type="AlphaFoldDB" id="A0A2S5JHG0"/>
<gene>
    <name evidence="11" type="ORF">LV82_01582</name>
</gene>
<sequence length="181" mass="20120">MTEPDETLRVEPQAIAQAGRLGRWIDRFAIVPALGLILSMAILIQEVVLRYVFGRPTIWAHETTVFLCAVAFLYGGLLCAARDRHIRVVLVYDLLPGHVRRILDVAISVVCALSSAAFAMAAWQMVLRAAWRPDGSFHLERSGSAWDPVYPGVLKILLMLILGLLALQFLVLAVNYARGRR</sequence>
<keyword evidence="6 9" id="KW-1133">Transmembrane helix</keyword>
<evidence type="ECO:0000256" key="3">
    <source>
        <dbReference type="ARBA" id="ARBA00022475"/>
    </source>
</evidence>
<dbReference type="PANTHER" id="PTHR35011">
    <property type="entry name" value="2,3-DIKETO-L-GULONATE TRAP TRANSPORTER SMALL PERMEASE PROTEIN YIAM"/>
    <property type="match status" value="1"/>
</dbReference>
<proteinExistence type="inferred from homology"/>
<evidence type="ECO:0000256" key="9">
    <source>
        <dbReference type="RuleBase" id="RU369079"/>
    </source>
</evidence>
<evidence type="ECO:0000256" key="2">
    <source>
        <dbReference type="ARBA" id="ARBA00022448"/>
    </source>
</evidence>
<dbReference type="GO" id="GO:0015740">
    <property type="term" value="P:C4-dicarboxylate transport"/>
    <property type="evidence" value="ECO:0007669"/>
    <property type="project" value="TreeGrafter"/>
</dbReference>
<keyword evidence="7 9" id="KW-0472">Membrane</keyword>
<comment type="subunit">
    <text evidence="9">The complex comprises the extracytoplasmic solute receptor protein and the two transmembrane proteins.</text>
</comment>
<keyword evidence="5 9" id="KW-0812">Transmembrane</keyword>
<keyword evidence="12" id="KW-1185">Reference proteome</keyword>
<dbReference type="OrthoDB" id="4250245at2"/>
<accession>A0A2S5JHG0</accession>
<reference evidence="11 12" key="1">
    <citation type="submission" date="2018-01" db="EMBL/GenBank/DDBJ databases">
        <title>Genomic Encyclopedia of Archaeal and Bacterial Type Strains, Phase II (KMG-II): from individual species to whole genera.</title>
        <authorList>
            <person name="Goeker M."/>
        </authorList>
    </citation>
    <scope>NUCLEOTIDE SEQUENCE [LARGE SCALE GENOMIC DNA]</scope>
    <source>
        <strain evidence="11 12">DSM 12048</strain>
    </source>
</reference>
<comment type="caution">
    <text evidence="11">The sequence shown here is derived from an EMBL/GenBank/DDBJ whole genome shotgun (WGS) entry which is preliminary data.</text>
</comment>
<dbReference type="InterPro" id="IPR055348">
    <property type="entry name" value="DctQ"/>
</dbReference>